<comment type="caution">
    <text evidence="1">The sequence shown here is derived from an EMBL/GenBank/DDBJ whole genome shotgun (WGS) entry which is preliminary data.</text>
</comment>
<keyword evidence="2" id="KW-1185">Reference proteome</keyword>
<name>A0ABU8U702_9ACTN</name>
<dbReference type="Proteomes" id="UP001382904">
    <property type="component" value="Unassembled WGS sequence"/>
</dbReference>
<evidence type="ECO:0000313" key="1">
    <source>
        <dbReference type="EMBL" id="MEJ8642923.1"/>
    </source>
</evidence>
<evidence type="ECO:0000313" key="2">
    <source>
        <dbReference type="Proteomes" id="UP001382904"/>
    </source>
</evidence>
<gene>
    <name evidence="1" type="ORF">WKI68_19035</name>
</gene>
<protein>
    <submittedName>
        <fullName evidence="1">Uncharacterized protein</fullName>
    </submittedName>
</protein>
<sequence length="129" mass="13082">MTGVTPLGTVPASGKVDVTVSTRTRGADAGGHPLGCLDRPALDTAVRHLTTTGATSVRTGGHTIEATLPPGAAGTAVFAMTDIPGWQCSAPVRSFHGLVSLPLTPGTTKVSCTFTPKGLTRAWRPPPSP</sequence>
<accession>A0ABU8U702</accession>
<organism evidence="1 2">
    <name type="scientific">Streptomyces caledonius</name>
    <dbReference type="NCBI Taxonomy" id="3134107"/>
    <lineage>
        <taxon>Bacteria</taxon>
        <taxon>Bacillati</taxon>
        <taxon>Actinomycetota</taxon>
        <taxon>Actinomycetes</taxon>
        <taxon>Kitasatosporales</taxon>
        <taxon>Streptomycetaceae</taxon>
        <taxon>Streptomyces</taxon>
    </lineage>
</organism>
<reference evidence="1 2" key="1">
    <citation type="submission" date="2024-03" db="EMBL/GenBank/DDBJ databases">
        <title>Novel Streptomyces species of biotechnological and ecological value are a feature of Machair soil.</title>
        <authorList>
            <person name="Prole J.R."/>
            <person name="Goodfellow M."/>
            <person name="Allenby N."/>
            <person name="Ward A.C."/>
        </authorList>
    </citation>
    <scope>NUCLEOTIDE SEQUENCE [LARGE SCALE GENOMIC DNA]</scope>
    <source>
        <strain evidence="1 2">MS1.HAVA.3</strain>
    </source>
</reference>
<dbReference type="EMBL" id="JBBKAM010000002">
    <property type="protein sequence ID" value="MEJ8642923.1"/>
    <property type="molecule type" value="Genomic_DNA"/>
</dbReference>
<proteinExistence type="predicted"/>